<dbReference type="EMBL" id="UGVE01000002">
    <property type="protein sequence ID" value="SUE36245.1"/>
    <property type="molecule type" value="Genomic_DNA"/>
</dbReference>
<dbReference type="AlphaFoldDB" id="A0AAJ5D7S7"/>
<reference evidence="2 3" key="1">
    <citation type="submission" date="2018-06" db="EMBL/GenBank/DDBJ databases">
        <authorList>
            <consortium name="Pathogen Informatics"/>
            <person name="Doyle S."/>
        </authorList>
    </citation>
    <scope>NUCLEOTIDE SEQUENCE [LARGE SCALE GENOMIC DNA]</scope>
    <source>
        <strain evidence="2 3">NCTC10894</strain>
    </source>
</reference>
<protein>
    <submittedName>
        <fullName evidence="2">Uncharacterized protein</fullName>
    </submittedName>
</protein>
<dbReference type="Proteomes" id="UP000255008">
    <property type="component" value="Unassembled WGS sequence"/>
</dbReference>
<evidence type="ECO:0000313" key="3">
    <source>
        <dbReference type="Proteomes" id="UP000255008"/>
    </source>
</evidence>
<feature type="region of interest" description="Disordered" evidence="1">
    <location>
        <begin position="36"/>
        <end position="71"/>
    </location>
</feature>
<name>A0AAJ5D7S7_9RALS</name>
<evidence type="ECO:0000256" key="1">
    <source>
        <dbReference type="SAM" id="MobiDB-lite"/>
    </source>
</evidence>
<evidence type="ECO:0000313" key="2">
    <source>
        <dbReference type="EMBL" id="SUE36245.1"/>
    </source>
</evidence>
<organism evidence="2 3">
    <name type="scientific">Ralstonia mannitolilytica</name>
    <dbReference type="NCBI Taxonomy" id="105219"/>
    <lineage>
        <taxon>Bacteria</taxon>
        <taxon>Pseudomonadati</taxon>
        <taxon>Pseudomonadota</taxon>
        <taxon>Betaproteobacteria</taxon>
        <taxon>Burkholderiales</taxon>
        <taxon>Burkholderiaceae</taxon>
        <taxon>Ralstonia</taxon>
    </lineage>
</organism>
<accession>A0AAJ5D7S7</accession>
<comment type="caution">
    <text evidence="2">The sequence shown here is derived from an EMBL/GenBank/DDBJ whole genome shotgun (WGS) entry which is preliminary data.</text>
</comment>
<proteinExistence type="predicted"/>
<gene>
    <name evidence="2" type="ORF">NCTC10894_04264</name>
</gene>
<sequence>MATRKPGTPPPLAAYAAPRMDTPSVAPLIRATLASADAVPERSGPMAPTAAPHLRPRGTAHAEADQGLAAASTCGRRASIASRERMPPEVGSILSSWIRFANT</sequence>